<comment type="caution">
    <text evidence="1">The sequence shown here is derived from an EMBL/GenBank/DDBJ whole genome shotgun (WGS) entry which is preliminary data.</text>
</comment>
<protein>
    <submittedName>
        <fullName evidence="1">Uncharacterized protein</fullName>
    </submittedName>
</protein>
<sequence>MSGHEWNKVPIGPDARRWVTRRNCKLVLVVVHTVTSGQRLLDTVRLVESDLRIQVVFTMAPDVFSNGVEQFVRRIGAVTLPWLQATQQRFDLAIAASLGGLHEIHAPLVVMPHGAGFNKLVPAPGRAAPARGRTAYGLDTQRLVHDGVVIPAALVLAHEAEKARLARTCPEALPIAMVIGDSSYDTLVASLPHRDAYRRALMVGGGQRLVVVSSTWGAQSLFGRRSGFLPRLLAELPPQEFRVVALLHPNIWFGHGVWQVRTWLAECRRQGLILLPPGADWRGVLAAADWIIGDHGSATLYGTVTGAPVMLANCPRAAVDPASPSAELAALAPRISRRTPLRDQLLKVAAERKPEQYRRVAERITSAPGRFDDNMHHLIYRLLNLRRPAVPAQRSAAVPYLTQ</sequence>
<keyword evidence="2" id="KW-1185">Reference proteome</keyword>
<accession>A0A7W7D4T5</accession>
<dbReference type="AlphaFoldDB" id="A0A7W7D4T5"/>
<name>A0A7W7D4T5_9ACTN</name>
<dbReference type="Proteomes" id="UP000542210">
    <property type="component" value="Unassembled WGS sequence"/>
</dbReference>
<evidence type="ECO:0000313" key="1">
    <source>
        <dbReference type="EMBL" id="MBB4700319.1"/>
    </source>
</evidence>
<evidence type="ECO:0000313" key="2">
    <source>
        <dbReference type="Proteomes" id="UP000542210"/>
    </source>
</evidence>
<proteinExistence type="predicted"/>
<gene>
    <name evidence="1" type="ORF">BJ982_001863</name>
</gene>
<dbReference type="RefSeq" id="WP_184878408.1">
    <property type="nucleotide sequence ID" value="NZ_BOOV01000030.1"/>
</dbReference>
<organism evidence="1 2">
    <name type="scientific">Sphaerisporangium siamense</name>
    <dbReference type="NCBI Taxonomy" id="795645"/>
    <lineage>
        <taxon>Bacteria</taxon>
        <taxon>Bacillati</taxon>
        <taxon>Actinomycetota</taxon>
        <taxon>Actinomycetes</taxon>
        <taxon>Streptosporangiales</taxon>
        <taxon>Streptosporangiaceae</taxon>
        <taxon>Sphaerisporangium</taxon>
    </lineage>
</organism>
<dbReference type="EMBL" id="JACHND010000001">
    <property type="protein sequence ID" value="MBB4700319.1"/>
    <property type="molecule type" value="Genomic_DNA"/>
</dbReference>
<reference evidence="1 2" key="1">
    <citation type="submission" date="2020-08" db="EMBL/GenBank/DDBJ databases">
        <title>Sequencing the genomes of 1000 actinobacteria strains.</title>
        <authorList>
            <person name="Klenk H.-P."/>
        </authorList>
    </citation>
    <scope>NUCLEOTIDE SEQUENCE [LARGE SCALE GENOMIC DNA]</scope>
    <source>
        <strain evidence="1 2">DSM 45784</strain>
    </source>
</reference>